<proteinExistence type="predicted"/>
<reference evidence="1" key="1">
    <citation type="submission" date="2019-11" db="UniProtKB">
        <authorList>
            <consortium name="WormBaseParasite"/>
        </authorList>
    </citation>
    <scope>IDENTIFICATION</scope>
</reference>
<organism evidence="1">
    <name type="scientific">Mesocestoides corti</name>
    <name type="common">Flatworm</name>
    <dbReference type="NCBI Taxonomy" id="53468"/>
    <lineage>
        <taxon>Eukaryota</taxon>
        <taxon>Metazoa</taxon>
        <taxon>Spiralia</taxon>
        <taxon>Lophotrochozoa</taxon>
        <taxon>Platyhelminthes</taxon>
        <taxon>Cestoda</taxon>
        <taxon>Eucestoda</taxon>
        <taxon>Cyclophyllidea</taxon>
        <taxon>Mesocestoididae</taxon>
        <taxon>Mesocestoides</taxon>
    </lineage>
</organism>
<name>A0A5K3EJ88_MESCO</name>
<sequence>MLPMAGLSLNYMTPGMESVAPWSDFSPAFGSLHPTSFQLFHSLFSLRSVFFAASADRTVIDIHGCLCSPAATTTMLLFLAQNYQPTLSGVTLSTKGGRVK</sequence>
<protein>
    <submittedName>
        <fullName evidence="1">Protein N-terminal asparagine amidohydrolase</fullName>
    </submittedName>
</protein>
<evidence type="ECO:0000313" key="1">
    <source>
        <dbReference type="WBParaSite" id="MCU_000993-RA"/>
    </source>
</evidence>
<dbReference type="WBParaSite" id="MCU_000993-RA">
    <property type="protein sequence ID" value="MCU_000993-RA"/>
    <property type="gene ID" value="MCU_000993"/>
</dbReference>
<accession>A0A5K3EJ88</accession>
<dbReference type="AlphaFoldDB" id="A0A5K3EJ88"/>